<name>A0A2G3E4I6_9FIRM</name>
<dbReference type="InterPro" id="IPR011549">
    <property type="entry name" value="RibD_C"/>
</dbReference>
<comment type="similarity">
    <text evidence="5 14">In the C-terminal section; belongs to the HTP reductase family.</text>
</comment>
<evidence type="ECO:0000256" key="9">
    <source>
        <dbReference type="ARBA" id="ARBA00022857"/>
    </source>
</evidence>
<dbReference type="InterPro" id="IPR004794">
    <property type="entry name" value="Eubact_RibD"/>
</dbReference>
<reference evidence="19 20" key="2">
    <citation type="submission" date="2017-10" db="EMBL/GenBank/DDBJ databases">
        <authorList>
            <person name="Banno H."/>
            <person name="Chua N.-H."/>
        </authorList>
    </citation>
    <scope>NUCLEOTIDE SEQUENCE [LARGE SCALE GENOMIC DNA]</scope>
    <source>
        <strain evidence="19 20">JK623</strain>
    </source>
</reference>
<dbReference type="GO" id="GO:0050661">
    <property type="term" value="F:NADP binding"/>
    <property type="evidence" value="ECO:0007669"/>
    <property type="project" value="InterPro"/>
</dbReference>
<comment type="similarity">
    <text evidence="4 14">In the N-terminal section; belongs to the cytidine and deoxycytidylate deaminase family.</text>
</comment>
<reference evidence="19 20" key="1">
    <citation type="submission" date="2017-10" db="EMBL/GenBank/DDBJ databases">
        <title>Resolving the taxonomy of Roseburia spp., Eubacterium rectale and Agathobacter spp. through phylogenomic analysis.</title>
        <authorList>
            <person name="Sheridan P.O."/>
            <person name="Walker A.W."/>
            <person name="Duncan S.H."/>
            <person name="Scott K.P."/>
            <person name="Toole P.W.O."/>
            <person name="Luis P."/>
            <person name="Flint H.J."/>
        </authorList>
    </citation>
    <scope>NUCLEOTIDE SEQUENCE [LARGE SCALE GENOMIC DNA]</scope>
    <source>
        <strain evidence="19 20">JK623</strain>
    </source>
</reference>
<dbReference type="Gene3D" id="3.40.140.10">
    <property type="entry name" value="Cytidine Deaminase, domain 2"/>
    <property type="match status" value="1"/>
</dbReference>
<keyword evidence="8 14" id="KW-0862">Zinc</keyword>
<keyword evidence="6 14" id="KW-0686">Riboflavin biosynthesis</keyword>
<dbReference type="EC" id="3.5.4.26" evidence="14"/>
<evidence type="ECO:0000256" key="10">
    <source>
        <dbReference type="ARBA" id="ARBA00023002"/>
    </source>
</evidence>
<feature type="binding site" evidence="16">
    <location>
        <position position="166"/>
    </location>
    <ligand>
        <name>NADP(+)</name>
        <dbReference type="ChEBI" id="CHEBI:58349"/>
    </ligand>
</feature>
<dbReference type="InterPro" id="IPR016192">
    <property type="entry name" value="APOBEC/CMP_deaminase_Zn-bd"/>
</dbReference>
<dbReference type="Proteomes" id="UP000224563">
    <property type="component" value="Unassembled WGS sequence"/>
</dbReference>
<dbReference type="CDD" id="cd01284">
    <property type="entry name" value="Riboflavin_deaminase-reductase"/>
    <property type="match status" value="1"/>
</dbReference>
<dbReference type="EC" id="1.1.1.193" evidence="14"/>
<evidence type="ECO:0000256" key="7">
    <source>
        <dbReference type="ARBA" id="ARBA00022723"/>
    </source>
</evidence>
<comment type="cofactor">
    <cofactor evidence="14 17">
        <name>Zn(2+)</name>
        <dbReference type="ChEBI" id="CHEBI:29105"/>
    </cofactor>
    <text evidence="14 17">Binds 1 zinc ion.</text>
</comment>
<feature type="binding site" evidence="16">
    <location>
        <position position="180"/>
    </location>
    <ligand>
        <name>substrate</name>
    </ligand>
</feature>
<feature type="binding site" evidence="16">
    <location>
        <position position="300"/>
    </location>
    <ligand>
        <name>substrate</name>
    </ligand>
</feature>
<dbReference type="UniPathway" id="UPA00275">
    <property type="reaction ID" value="UER00401"/>
</dbReference>
<comment type="catalytic activity">
    <reaction evidence="13 14">
        <text>2,5-diamino-6-hydroxy-4-(5-phosphoribosylamino)-pyrimidine + H2O + H(+) = 5-amino-6-(5-phospho-D-ribosylamino)uracil + NH4(+)</text>
        <dbReference type="Rhea" id="RHEA:21868"/>
        <dbReference type="ChEBI" id="CHEBI:15377"/>
        <dbReference type="ChEBI" id="CHEBI:15378"/>
        <dbReference type="ChEBI" id="CHEBI:28938"/>
        <dbReference type="ChEBI" id="CHEBI:58453"/>
        <dbReference type="ChEBI" id="CHEBI:58614"/>
        <dbReference type="EC" id="3.5.4.26"/>
    </reaction>
</comment>
<dbReference type="SUPFAM" id="SSF53597">
    <property type="entry name" value="Dihydrofolate reductase-like"/>
    <property type="match status" value="1"/>
</dbReference>
<evidence type="ECO:0000256" key="16">
    <source>
        <dbReference type="PIRSR" id="PIRSR006769-2"/>
    </source>
</evidence>
<keyword evidence="11" id="KW-0511">Multifunctional enzyme</keyword>
<feature type="active site" description="Proton donor" evidence="15">
    <location>
        <position position="46"/>
    </location>
</feature>
<feature type="binding site" evidence="16">
    <location>
        <position position="200"/>
    </location>
    <ligand>
        <name>substrate</name>
    </ligand>
</feature>
<dbReference type="SUPFAM" id="SSF53927">
    <property type="entry name" value="Cytidine deaminase-like"/>
    <property type="match status" value="1"/>
</dbReference>
<feature type="binding site" evidence="16">
    <location>
        <position position="196"/>
    </location>
    <ligand>
        <name>NADP(+)</name>
        <dbReference type="ChEBI" id="CHEBI:58349"/>
    </ligand>
</feature>
<dbReference type="NCBIfam" id="TIGR00227">
    <property type="entry name" value="ribD_Cterm"/>
    <property type="match status" value="1"/>
</dbReference>
<feature type="binding site" evidence="17">
    <location>
        <position position="44"/>
    </location>
    <ligand>
        <name>Zn(2+)</name>
        <dbReference type="ChEBI" id="CHEBI:29105"/>
        <note>catalytic</note>
    </ligand>
</feature>
<feature type="binding site" evidence="16">
    <location>
        <position position="150"/>
    </location>
    <ligand>
        <name>NADP(+)</name>
        <dbReference type="ChEBI" id="CHEBI:58349"/>
    </ligand>
</feature>
<dbReference type="PIRSF" id="PIRSF006769">
    <property type="entry name" value="RibD"/>
    <property type="match status" value="1"/>
</dbReference>
<dbReference type="PANTHER" id="PTHR38011">
    <property type="entry name" value="DIHYDROFOLATE REDUCTASE FAMILY PROTEIN (AFU_ORTHOLOGUE AFUA_8G06820)"/>
    <property type="match status" value="1"/>
</dbReference>
<keyword evidence="7 14" id="KW-0479">Metal-binding</keyword>
<dbReference type="GO" id="GO:0009231">
    <property type="term" value="P:riboflavin biosynthetic process"/>
    <property type="evidence" value="ECO:0007669"/>
    <property type="project" value="UniProtKB-UniPathway"/>
</dbReference>
<sequence>MRMAIELAQRGGGHVHPNPQVGAVIVKEGRVIGKGYHRSYGNLHAEREALQSIPEGENAENATVYVTLEPCCHHGKQPPCTEALIQAKVACVVIGSRDPNPLVSGKGIEQLRKANITVVEDFMKEECDRLNPVFFHFVKTKRPYVTMKFAQTADGKIASQTGNAKWISSEKSRAEVQKLRGERMAILVGVNTVLADDPRLNCRYSGGRDPVRVVLDHMLRIPMSSQIVRSAWEQPTIVVAKENADAPGKEQKTFGERKEALETAGIEVLVVPQTIVHPEEEIQFVLDWLGTRNIDSILVEGGGTVNAAFYKAQAVDELIIYMAPFFLGADGISPVASLEINDPMMAERMRLQSATAMSDGDVCIVYTKRE</sequence>
<comment type="caution">
    <text evidence="19">The sequence shown here is derived from an EMBL/GenBank/DDBJ whole genome shotgun (WGS) entry which is preliminary data.</text>
</comment>
<evidence type="ECO:0000256" key="17">
    <source>
        <dbReference type="PIRSR" id="PIRSR006769-3"/>
    </source>
</evidence>
<proteinExistence type="inferred from homology"/>
<evidence type="ECO:0000256" key="2">
    <source>
        <dbReference type="ARBA" id="ARBA00004882"/>
    </source>
</evidence>
<keyword evidence="20" id="KW-1185">Reference proteome</keyword>
<evidence type="ECO:0000256" key="11">
    <source>
        <dbReference type="ARBA" id="ARBA00023268"/>
    </source>
</evidence>
<dbReference type="Pfam" id="PF00383">
    <property type="entry name" value="dCMP_cyt_deam_1"/>
    <property type="match status" value="1"/>
</dbReference>
<dbReference type="EMBL" id="PDYG01000019">
    <property type="protein sequence ID" value="PHU37983.1"/>
    <property type="molecule type" value="Genomic_DNA"/>
</dbReference>
<feature type="binding site" evidence="16">
    <location>
        <position position="192"/>
    </location>
    <ligand>
        <name>NADP(+)</name>
        <dbReference type="ChEBI" id="CHEBI:58349"/>
    </ligand>
</feature>
<comment type="catalytic activity">
    <reaction evidence="12 14">
        <text>5-amino-6-(5-phospho-D-ribitylamino)uracil + NADP(+) = 5-amino-6-(5-phospho-D-ribosylamino)uracil + NADPH + H(+)</text>
        <dbReference type="Rhea" id="RHEA:17845"/>
        <dbReference type="ChEBI" id="CHEBI:15378"/>
        <dbReference type="ChEBI" id="CHEBI:57783"/>
        <dbReference type="ChEBI" id="CHEBI:58349"/>
        <dbReference type="ChEBI" id="CHEBI:58421"/>
        <dbReference type="ChEBI" id="CHEBI:58453"/>
        <dbReference type="EC" id="1.1.1.193"/>
    </reaction>
</comment>
<dbReference type="InterPro" id="IPR002125">
    <property type="entry name" value="CMP_dCMP_dom"/>
</dbReference>
<dbReference type="GO" id="GO:0008835">
    <property type="term" value="F:diaminohydroxyphosphoribosylaminopyrimidine deaminase activity"/>
    <property type="evidence" value="ECO:0007669"/>
    <property type="project" value="UniProtKB-EC"/>
</dbReference>
<evidence type="ECO:0000313" key="20">
    <source>
        <dbReference type="Proteomes" id="UP000224563"/>
    </source>
</evidence>
<dbReference type="Gene3D" id="3.40.430.10">
    <property type="entry name" value="Dihydrofolate Reductase, subunit A"/>
    <property type="match status" value="1"/>
</dbReference>
<gene>
    <name evidence="19" type="primary">ribD</name>
    <name evidence="19" type="ORF">CSX02_05085</name>
</gene>
<evidence type="ECO:0000256" key="15">
    <source>
        <dbReference type="PIRSR" id="PIRSR006769-1"/>
    </source>
</evidence>
<evidence type="ECO:0000256" key="6">
    <source>
        <dbReference type="ARBA" id="ARBA00022619"/>
    </source>
</evidence>
<feature type="domain" description="CMP/dCMP-type deaminase" evidence="18">
    <location>
        <begin position="1"/>
        <end position="119"/>
    </location>
</feature>
<evidence type="ECO:0000256" key="12">
    <source>
        <dbReference type="ARBA" id="ARBA00049861"/>
    </source>
</evidence>
<accession>A0A2G3E4I6</accession>
<feature type="binding site" evidence="16">
    <location>
        <position position="203"/>
    </location>
    <ligand>
        <name>substrate</name>
    </ligand>
</feature>
<dbReference type="InterPro" id="IPR002734">
    <property type="entry name" value="RibDG_C"/>
</dbReference>
<keyword evidence="14" id="KW-0378">Hydrolase</keyword>
<protein>
    <recommendedName>
        <fullName evidence="14">Riboflavin biosynthesis protein RibD</fullName>
    </recommendedName>
    <domain>
        <recommendedName>
            <fullName evidence="14">Diaminohydroxyphosphoribosylaminopyrimidine deaminase</fullName>
            <shortName evidence="14">DRAP deaminase</shortName>
            <ecNumber evidence="14">3.5.4.26</ecNumber>
        </recommendedName>
        <alternativeName>
            <fullName evidence="14">Riboflavin-specific deaminase</fullName>
        </alternativeName>
    </domain>
    <domain>
        <recommendedName>
            <fullName evidence="14">5-amino-6-(5-phosphoribosylamino)uracil reductase</fullName>
            <ecNumber evidence="14">1.1.1.193</ecNumber>
        </recommendedName>
        <alternativeName>
            <fullName evidence="14">HTP reductase</fullName>
        </alternativeName>
    </domain>
</protein>
<dbReference type="GO" id="GO:0008703">
    <property type="term" value="F:5-amino-6-(5-phosphoribosylamino)uracil reductase activity"/>
    <property type="evidence" value="ECO:0007669"/>
    <property type="project" value="UniProtKB-EC"/>
</dbReference>
<evidence type="ECO:0000259" key="18">
    <source>
        <dbReference type="PROSITE" id="PS51747"/>
    </source>
</evidence>
<evidence type="ECO:0000256" key="4">
    <source>
        <dbReference type="ARBA" id="ARBA00005259"/>
    </source>
</evidence>
<evidence type="ECO:0000256" key="14">
    <source>
        <dbReference type="PIRNR" id="PIRNR006769"/>
    </source>
</evidence>
<feature type="binding site" evidence="17">
    <location>
        <position position="80"/>
    </location>
    <ligand>
        <name>Zn(2+)</name>
        <dbReference type="ChEBI" id="CHEBI:29105"/>
        <note>catalytic</note>
    </ligand>
</feature>
<dbReference type="Pfam" id="PF01872">
    <property type="entry name" value="RibD_C"/>
    <property type="match status" value="1"/>
</dbReference>
<dbReference type="InterPro" id="IPR016193">
    <property type="entry name" value="Cytidine_deaminase-like"/>
</dbReference>
<keyword evidence="9 14" id="KW-0521">NADP</keyword>
<dbReference type="InterPro" id="IPR024072">
    <property type="entry name" value="DHFR-like_dom_sf"/>
</dbReference>
<feature type="binding site" evidence="17">
    <location>
        <position position="71"/>
    </location>
    <ligand>
        <name>Zn(2+)</name>
        <dbReference type="ChEBI" id="CHEBI:29105"/>
        <note>catalytic</note>
    </ligand>
</feature>
<comment type="pathway">
    <text evidence="3 14">Cofactor biosynthesis; riboflavin biosynthesis; 5-amino-6-(D-ribitylamino)uracil from GTP: step 3/4.</text>
</comment>
<comment type="pathway">
    <text evidence="2 14">Cofactor biosynthesis; riboflavin biosynthesis; 5-amino-6-(D-ribitylamino)uracil from GTP: step 2/4.</text>
</comment>
<evidence type="ECO:0000256" key="1">
    <source>
        <dbReference type="ARBA" id="ARBA00002151"/>
    </source>
</evidence>
<evidence type="ECO:0000256" key="13">
    <source>
        <dbReference type="ARBA" id="ARBA00049886"/>
    </source>
</evidence>
<dbReference type="PROSITE" id="PS00903">
    <property type="entry name" value="CYT_DCMP_DEAMINASES_1"/>
    <property type="match status" value="1"/>
</dbReference>
<evidence type="ECO:0000256" key="5">
    <source>
        <dbReference type="ARBA" id="ARBA00007417"/>
    </source>
</evidence>
<evidence type="ECO:0000313" key="19">
    <source>
        <dbReference type="EMBL" id="PHU37983.1"/>
    </source>
</evidence>
<dbReference type="GO" id="GO:0008270">
    <property type="term" value="F:zinc ion binding"/>
    <property type="evidence" value="ECO:0007669"/>
    <property type="project" value="InterPro"/>
</dbReference>
<keyword evidence="10 14" id="KW-0560">Oxidoreductase</keyword>
<organism evidence="19 20">
    <name type="scientific">Agathobacter ruminis</name>
    <dbReference type="NCBI Taxonomy" id="1712665"/>
    <lineage>
        <taxon>Bacteria</taxon>
        <taxon>Bacillati</taxon>
        <taxon>Bacillota</taxon>
        <taxon>Clostridia</taxon>
        <taxon>Lachnospirales</taxon>
        <taxon>Lachnospiraceae</taxon>
        <taxon>Agathobacter</taxon>
    </lineage>
</organism>
<evidence type="ECO:0000256" key="3">
    <source>
        <dbReference type="ARBA" id="ARBA00004910"/>
    </source>
</evidence>
<dbReference type="InterPro" id="IPR050765">
    <property type="entry name" value="Riboflavin_Biosynth_HTPR"/>
</dbReference>
<dbReference type="AlphaFoldDB" id="A0A2G3E4I6"/>
<feature type="binding site" evidence="16">
    <location>
        <begin position="302"/>
        <end position="308"/>
    </location>
    <ligand>
        <name>NADP(+)</name>
        <dbReference type="ChEBI" id="CHEBI:58349"/>
    </ligand>
</feature>
<comment type="function">
    <text evidence="1 14">Converts 2,5-diamino-6-(ribosylamino)-4(3h)-pyrimidinone 5'-phosphate into 5-amino-6-(ribosylamino)-2,4(1h,3h)-pyrimidinedione 5'-phosphate.</text>
</comment>
<dbReference type="PROSITE" id="PS51747">
    <property type="entry name" value="CYT_DCMP_DEAMINASES_2"/>
    <property type="match status" value="1"/>
</dbReference>
<dbReference type="PANTHER" id="PTHR38011:SF7">
    <property type="entry name" value="2,5-DIAMINO-6-RIBOSYLAMINO-4(3H)-PYRIMIDINONE 5'-PHOSPHATE REDUCTASE"/>
    <property type="match status" value="1"/>
</dbReference>
<dbReference type="NCBIfam" id="TIGR00326">
    <property type="entry name" value="eubact_ribD"/>
    <property type="match status" value="1"/>
</dbReference>
<evidence type="ECO:0000256" key="8">
    <source>
        <dbReference type="ARBA" id="ARBA00022833"/>
    </source>
</evidence>